<reference evidence="7" key="1">
    <citation type="journal article" date="2015" name="BMC Genomics">
        <title>Genomic and transcriptomic analysis of the endophytic fungus Pestalotiopsis fici reveals its lifestyle and high potential for synthesis of natural products.</title>
        <authorList>
            <person name="Wang X."/>
            <person name="Zhang X."/>
            <person name="Liu L."/>
            <person name="Xiang M."/>
            <person name="Wang W."/>
            <person name="Sun X."/>
            <person name="Che Y."/>
            <person name="Guo L."/>
            <person name="Liu G."/>
            <person name="Guo L."/>
            <person name="Wang C."/>
            <person name="Yin W.B."/>
            <person name="Stadler M."/>
            <person name="Zhang X."/>
            <person name="Liu X."/>
        </authorList>
    </citation>
    <scope>NUCLEOTIDE SEQUENCE [LARGE SCALE GENOMIC DNA]</scope>
    <source>
        <strain evidence="7">W106-1 / CGMCC3.15140</strain>
    </source>
</reference>
<dbReference type="InterPro" id="IPR011032">
    <property type="entry name" value="GroES-like_sf"/>
</dbReference>
<organism evidence="6 7">
    <name type="scientific">Pestalotiopsis fici (strain W106-1 / CGMCC3.15140)</name>
    <dbReference type="NCBI Taxonomy" id="1229662"/>
    <lineage>
        <taxon>Eukaryota</taxon>
        <taxon>Fungi</taxon>
        <taxon>Dikarya</taxon>
        <taxon>Ascomycota</taxon>
        <taxon>Pezizomycotina</taxon>
        <taxon>Sordariomycetes</taxon>
        <taxon>Xylariomycetidae</taxon>
        <taxon>Amphisphaeriales</taxon>
        <taxon>Sporocadaceae</taxon>
        <taxon>Pestalotiopsis</taxon>
    </lineage>
</organism>
<evidence type="ECO:0000313" key="6">
    <source>
        <dbReference type="EMBL" id="ETS87828.1"/>
    </source>
</evidence>
<feature type="domain" description="Enoyl reductase (ER)" evidence="5">
    <location>
        <begin position="10"/>
        <end position="322"/>
    </location>
</feature>
<evidence type="ECO:0000256" key="1">
    <source>
        <dbReference type="ARBA" id="ARBA00022857"/>
    </source>
</evidence>
<dbReference type="GeneID" id="19266669"/>
<dbReference type="SUPFAM" id="SSF51735">
    <property type="entry name" value="NAD(P)-binding Rossmann-fold domains"/>
    <property type="match status" value="1"/>
</dbReference>
<dbReference type="OMA" id="VRQGMAW"/>
<dbReference type="CDD" id="cd05286">
    <property type="entry name" value="QOR2"/>
    <property type="match status" value="1"/>
</dbReference>
<dbReference type="AlphaFoldDB" id="W3XP42"/>
<name>W3XP42_PESFW</name>
<dbReference type="Gene3D" id="3.40.50.720">
    <property type="entry name" value="NAD(P)-binding Rossmann-like Domain"/>
    <property type="match status" value="1"/>
</dbReference>
<dbReference type="PANTHER" id="PTHR48106:SF13">
    <property type="entry name" value="QUINONE OXIDOREDUCTASE-RELATED"/>
    <property type="match status" value="1"/>
</dbReference>
<keyword evidence="1" id="KW-0521">NADP</keyword>
<evidence type="ECO:0000313" key="7">
    <source>
        <dbReference type="Proteomes" id="UP000030651"/>
    </source>
</evidence>
<dbReference type="OrthoDB" id="48317at2759"/>
<evidence type="ECO:0000259" key="5">
    <source>
        <dbReference type="SMART" id="SM00829"/>
    </source>
</evidence>
<dbReference type="InterPro" id="IPR047618">
    <property type="entry name" value="QOR-like"/>
</dbReference>
<dbReference type="KEGG" id="pfy:PFICI_01656"/>
<dbReference type="Pfam" id="PF00107">
    <property type="entry name" value="ADH_zinc_N"/>
    <property type="match status" value="1"/>
</dbReference>
<dbReference type="HOGENOM" id="CLU_026673_3_1_1"/>
<dbReference type="InterPro" id="IPR013154">
    <property type="entry name" value="ADH-like_N"/>
</dbReference>
<evidence type="ECO:0000256" key="4">
    <source>
        <dbReference type="ARBA" id="ARBA00070796"/>
    </source>
</evidence>
<accession>W3XP42</accession>
<dbReference type="EMBL" id="KI912109">
    <property type="protein sequence ID" value="ETS87828.1"/>
    <property type="molecule type" value="Genomic_DNA"/>
</dbReference>
<dbReference type="STRING" id="1229662.W3XP42"/>
<dbReference type="Gene3D" id="3.90.180.10">
    <property type="entry name" value="Medium-chain alcohol dehydrogenases, catalytic domain"/>
    <property type="match status" value="1"/>
</dbReference>
<sequence>MSAIRLDEPGDVSRLHWHTDALVPSLQENEVLIRTKYAGVNFMDTHFRSGRYPAAYPLILGGEGAGVIAAAYPSVENEFRPGDRVAYLAKSGAYAEYNAVSADRVVHLPEHISLEAAAACFAQGLTAVTLVREAHVVKPGEWILIHGASGGVGSLLVQICAATGAKVLATVSSNLKARAARDRGAEFVIDTSTEEWVARVGEITGGHGVDAIFDPIGQATFDGNLEAIAKKGDLVCFGNASGQIPPVNVLRLGGTKNIKLCYPTVFAYLNTREETQGYADDLFEMVRTGVVKVDGYTLDDVKKAGTAHEELEGRKAGGKIVLQIP</sequence>
<gene>
    <name evidence="6" type="ORF">PFICI_01656</name>
</gene>
<proteinExistence type="predicted"/>
<dbReference type="InterPro" id="IPR036291">
    <property type="entry name" value="NAD(P)-bd_dom_sf"/>
</dbReference>
<dbReference type="FunCoup" id="W3XP42">
    <property type="interactions" value="654"/>
</dbReference>
<dbReference type="GO" id="GO:0035925">
    <property type="term" value="F:mRNA 3'-UTR AU-rich region binding"/>
    <property type="evidence" value="ECO:0007669"/>
    <property type="project" value="TreeGrafter"/>
</dbReference>
<evidence type="ECO:0000256" key="3">
    <source>
        <dbReference type="ARBA" id="ARBA00043088"/>
    </source>
</evidence>
<dbReference type="GO" id="GO:0003960">
    <property type="term" value="F:quinone reductase (NADPH) activity"/>
    <property type="evidence" value="ECO:0007669"/>
    <property type="project" value="InterPro"/>
</dbReference>
<dbReference type="InterPro" id="IPR020843">
    <property type="entry name" value="ER"/>
</dbReference>
<dbReference type="PANTHER" id="PTHR48106">
    <property type="entry name" value="QUINONE OXIDOREDUCTASE PIG3-RELATED"/>
    <property type="match status" value="1"/>
</dbReference>
<dbReference type="Pfam" id="PF08240">
    <property type="entry name" value="ADH_N"/>
    <property type="match status" value="1"/>
</dbReference>
<protein>
    <recommendedName>
        <fullName evidence="4">Probable quinone oxidoreductase</fullName>
    </recommendedName>
    <alternativeName>
        <fullName evidence="3">NADPH:quinone reductase</fullName>
    </alternativeName>
</protein>
<dbReference type="RefSeq" id="XP_007828428.1">
    <property type="nucleotide sequence ID" value="XM_007830237.1"/>
</dbReference>
<dbReference type="FunFam" id="3.40.50.720:FF:000053">
    <property type="entry name" value="Quinone oxidoreductase 1"/>
    <property type="match status" value="1"/>
</dbReference>
<evidence type="ECO:0000256" key="2">
    <source>
        <dbReference type="ARBA" id="ARBA00023002"/>
    </source>
</evidence>
<dbReference type="GO" id="GO:0005829">
    <property type="term" value="C:cytosol"/>
    <property type="evidence" value="ECO:0007669"/>
    <property type="project" value="TreeGrafter"/>
</dbReference>
<keyword evidence="2" id="KW-0560">Oxidoreductase</keyword>
<dbReference type="InParanoid" id="W3XP42"/>
<dbReference type="Proteomes" id="UP000030651">
    <property type="component" value="Unassembled WGS sequence"/>
</dbReference>
<dbReference type="SUPFAM" id="SSF50129">
    <property type="entry name" value="GroES-like"/>
    <property type="match status" value="1"/>
</dbReference>
<dbReference type="eggNOG" id="KOG1197">
    <property type="taxonomic scope" value="Eukaryota"/>
</dbReference>
<dbReference type="GO" id="GO:0070402">
    <property type="term" value="F:NADPH binding"/>
    <property type="evidence" value="ECO:0007669"/>
    <property type="project" value="TreeGrafter"/>
</dbReference>
<dbReference type="SMART" id="SM00829">
    <property type="entry name" value="PKS_ER"/>
    <property type="match status" value="1"/>
</dbReference>
<keyword evidence="7" id="KW-1185">Reference proteome</keyword>
<dbReference type="InterPro" id="IPR013149">
    <property type="entry name" value="ADH-like_C"/>
</dbReference>